<dbReference type="GO" id="GO:0001228">
    <property type="term" value="F:DNA-binding transcription activator activity, RNA polymerase II-specific"/>
    <property type="evidence" value="ECO:0007669"/>
    <property type="project" value="Ensembl"/>
</dbReference>
<evidence type="ECO:0000313" key="6">
    <source>
        <dbReference type="Proteomes" id="UP000314987"/>
    </source>
</evidence>
<keyword evidence="2" id="KW-0539">Nucleus</keyword>
<reference evidence="5" key="2">
    <citation type="submission" date="2025-08" db="UniProtKB">
        <authorList>
            <consortium name="Ensembl"/>
        </authorList>
    </citation>
    <scope>IDENTIFICATION</scope>
</reference>
<evidence type="ECO:0000256" key="3">
    <source>
        <dbReference type="SAM" id="MobiDB-lite"/>
    </source>
</evidence>
<dbReference type="GeneTree" id="ENSGT00940000158432"/>
<dbReference type="CDD" id="cd11456">
    <property type="entry name" value="bHLHzip_N-Myc_like"/>
    <property type="match status" value="1"/>
</dbReference>
<dbReference type="InterPro" id="IPR011598">
    <property type="entry name" value="bHLH_dom"/>
</dbReference>
<reference evidence="6" key="1">
    <citation type="submission" date="2018-12" db="EMBL/GenBank/DDBJ databases">
        <authorList>
            <person name="Yazar S."/>
        </authorList>
    </citation>
    <scope>NUCLEOTIDE SEQUENCE [LARGE SCALE GENOMIC DNA]</scope>
</reference>
<dbReference type="InterPro" id="IPR002418">
    <property type="entry name" value="Tscrpt_reg_Myc"/>
</dbReference>
<feature type="compositionally biased region" description="Acidic residues" evidence="3">
    <location>
        <begin position="234"/>
        <end position="245"/>
    </location>
</feature>
<proteinExistence type="predicted"/>
<dbReference type="AlphaFoldDB" id="A0A4X2M472"/>
<dbReference type="GO" id="GO:0010629">
    <property type="term" value="P:negative regulation of gene expression"/>
    <property type="evidence" value="ECO:0007669"/>
    <property type="project" value="Ensembl"/>
</dbReference>
<dbReference type="GO" id="GO:0005654">
    <property type="term" value="C:nucleoplasm"/>
    <property type="evidence" value="ECO:0007669"/>
    <property type="project" value="Ensembl"/>
</dbReference>
<evidence type="ECO:0000313" key="5">
    <source>
        <dbReference type="Ensembl" id="ENSVURP00010031078.1"/>
    </source>
</evidence>
<reference evidence="5" key="3">
    <citation type="submission" date="2025-09" db="UniProtKB">
        <authorList>
            <consortium name="Ensembl"/>
        </authorList>
    </citation>
    <scope>IDENTIFICATION</scope>
</reference>
<feature type="compositionally biased region" description="Pro residues" evidence="3">
    <location>
        <begin position="1"/>
        <end position="15"/>
    </location>
</feature>
<feature type="domain" description="BHLH" evidence="4">
    <location>
        <begin position="352"/>
        <end position="404"/>
    </location>
</feature>
<dbReference type="PANTHER" id="PTHR45851">
    <property type="entry name" value="MYC PROTO-ONCOGENE"/>
    <property type="match status" value="1"/>
</dbReference>
<feature type="compositionally biased region" description="Pro residues" evidence="3">
    <location>
        <begin position="325"/>
        <end position="336"/>
    </location>
</feature>
<dbReference type="GO" id="GO:0010628">
    <property type="term" value="P:positive regulation of gene expression"/>
    <property type="evidence" value="ECO:0007669"/>
    <property type="project" value="Ensembl"/>
</dbReference>
<dbReference type="GO" id="GO:0000978">
    <property type="term" value="F:RNA polymerase II cis-regulatory region sequence-specific DNA binding"/>
    <property type="evidence" value="ECO:0007669"/>
    <property type="project" value="Ensembl"/>
</dbReference>
<dbReference type="InterPro" id="IPR012682">
    <property type="entry name" value="Tscrpt_reg_Myc_N"/>
</dbReference>
<dbReference type="Proteomes" id="UP000314987">
    <property type="component" value="Unassembled WGS sequence"/>
</dbReference>
<dbReference type="SMART" id="SM00353">
    <property type="entry name" value="HLH"/>
    <property type="match status" value="1"/>
</dbReference>
<dbReference type="GO" id="GO:0046983">
    <property type="term" value="F:protein dimerization activity"/>
    <property type="evidence" value="ECO:0007669"/>
    <property type="project" value="InterPro"/>
</dbReference>
<feature type="region of interest" description="Disordered" evidence="3">
    <location>
        <begin position="212"/>
        <end position="261"/>
    </location>
</feature>
<dbReference type="InterPro" id="IPR050433">
    <property type="entry name" value="Myc_transcription_factors"/>
</dbReference>
<dbReference type="PRINTS" id="PR00044">
    <property type="entry name" value="LEUZIPPRMYC"/>
</dbReference>
<dbReference type="Pfam" id="PF00010">
    <property type="entry name" value="HLH"/>
    <property type="match status" value="1"/>
</dbReference>
<accession>A0A4X2M472</accession>
<dbReference type="PROSITE" id="PS50888">
    <property type="entry name" value="BHLH"/>
    <property type="match status" value="1"/>
</dbReference>
<comment type="subunit">
    <text evidence="2">Efficient DNA binding requires dimerization with another bHLH protein.</text>
</comment>
<evidence type="ECO:0000256" key="2">
    <source>
        <dbReference type="PIRNR" id="PIRNR001705"/>
    </source>
</evidence>
<dbReference type="Ensembl" id="ENSVURT00010035382.1">
    <property type="protein sequence ID" value="ENSVURP00010031078.1"/>
    <property type="gene ID" value="ENSVURG00010023760.1"/>
</dbReference>
<organism evidence="5 6">
    <name type="scientific">Vombatus ursinus</name>
    <name type="common">Common wombat</name>
    <dbReference type="NCBI Taxonomy" id="29139"/>
    <lineage>
        <taxon>Eukaryota</taxon>
        <taxon>Metazoa</taxon>
        <taxon>Chordata</taxon>
        <taxon>Craniata</taxon>
        <taxon>Vertebrata</taxon>
        <taxon>Euteleostomi</taxon>
        <taxon>Mammalia</taxon>
        <taxon>Metatheria</taxon>
        <taxon>Diprotodontia</taxon>
        <taxon>Vombatidae</taxon>
        <taxon>Vombatus</taxon>
    </lineage>
</organism>
<dbReference type="GO" id="GO:0019900">
    <property type="term" value="F:kinase binding"/>
    <property type="evidence" value="ECO:0007669"/>
    <property type="project" value="Ensembl"/>
</dbReference>
<dbReference type="STRING" id="29139.ENSVURP00010031078"/>
<dbReference type="InterPro" id="IPR036638">
    <property type="entry name" value="HLH_DNA-bd_sf"/>
</dbReference>
<keyword evidence="1 2" id="KW-0238">DNA-binding</keyword>
<dbReference type="PIRSF" id="PIRSF001705">
    <property type="entry name" value="Myc_protein"/>
    <property type="match status" value="1"/>
</dbReference>
<dbReference type="GO" id="GO:0005730">
    <property type="term" value="C:nucleolus"/>
    <property type="evidence" value="ECO:0007669"/>
    <property type="project" value="Ensembl"/>
</dbReference>
<feature type="compositionally biased region" description="Basic and acidic residues" evidence="3">
    <location>
        <begin position="309"/>
        <end position="324"/>
    </location>
</feature>
<gene>
    <name evidence="5" type="primary">MYCN</name>
</gene>
<evidence type="ECO:0000259" key="4">
    <source>
        <dbReference type="PROSITE" id="PS50888"/>
    </source>
</evidence>
<dbReference type="Gene3D" id="4.10.280.10">
    <property type="entry name" value="Helix-loop-helix DNA-binding domain"/>
    <property type="match status" value="1"/>
</dbReference>
<feature type="region of interest" description="Disordered" evidence="3">
    <location>
        <begin position="1"/>
        <end position="24"/>
    </location>
</feature>
<name>A0A4X2M472_VOMUR</name>
<dbReference type="FunFam" id="4.10.280.10:FF:000019">
    <property type="entry name" value="Myc proto-oncogene protein"/>
    <property type="match status" value="1"/>
</dbReference>
<comment type="subcellular location">
    <subcellularLocation>
        <location evidence="2">Nucleus</location>
    </subcellularLocation>
</comment>
<dbReference type="Pfam" id="PF01056">
    <property type="entry name" value="Myc_N"/>
    <property type="match status" value="1"/>
</dbReference>
<sequence length="435" mass="46586">MCVCRRPPPTPPPTMPVGAAAPKNPDLEFDSLQPCFYPDEDDFYVGGPDAAPPGEDIWKKFELLPTPPLSPTAWPGGGEPPDWASELLLLPPPEAEPWGTGGPAHAAWGEGNLSAFVLRDCMWSGFSAREKLERVVTEKLQAGPRGAPADGLAKAGGVATASAASSSAPPSRAPVAAAVELPAPGAADLCNPASECVDPAVVFPFPVNKREPPAAAAGAAGRSGEANSCSGDDTLSDSEEEEEIDVVTVEKRRASSSNNPKAVTTFTITVRPKSAAVAAAIRAQPGELILKRCAPIHQQHNYAAPSPFAEREDSPPPKKMKAEAPPRPAKSVPVPPKAKSASPRNSDSEDSERRRNHNILERQRRNDLRSSFITLRDHVPELVKNDKAAKVVILKKATEYVHSLQAEEHRLQLEKKKLIARQEQLLKKVEHVRTC</sequence>
<feature type="region of interest" description="Disordered" evidence="3">
    <location>
        <begin position="301"/>
        <end position="363"/>
    </location>
</feature>
<evidence type="ECO:0000256" key="1">
    <source>
        <dbReference type="ARBA" id="ARBA00023125"/>
    </source>
</evidence>
<dbReference type="SUPFAM" id="SSF47459">
    <property type="entry name" value="HLH, helix-loop-helix DNA-binding domain"/>
    <property type="match status" value="1"/>
</dbReference>
<keyword evidence="6" id="KW-1185">Reference proteome</keyword>
<protein>
    <submittedName>
        <fullName evidence="5">MYCN proto-onco, bHLH transcription factor</fullName>
    </submittedName>
</protein>